<dbReference type="EMBL" id="BAAAVM010000038">
    <property type="protein sequence ID" value="GAA3143006.1"/>
    <property type="molecule type" value="Genomic_DNA"/>
</dbReference>
<evidence type="ECO:0000256" key="1">
    <source>
        <dbReference type="SAM" id="SignalP"/>
    </source>
</evidence>
<feature type="chain" id="PRO_5046890062" description="Secreted protein" evidence="1">
    <location>
        <begin position="23"/>
        <end position="118"/>
    </location>
</feature>
<comment type="caution">
    <text evidence="2">The sequence shown here is derived from an EMBL/GenBank/DDBJ whole genome shotgun (WGS) entry which is preliminary data.</text>
</comment>
<keyword evidence="1" id="KW-0732">Signal</keyword>
<evidence type="ECO:0000313" key="2">
    <source>
        <dbReference type="EMBL" id="GAA3143006.1"/>
    </source>
</evidence>
<reference evidence="3" key="1">
    <citation type="journal article" date="2019" name="Int. J. Syst. Evol. Microbiol.">
        <title>The Global Catalogue of Microorganisms (GCM) 10K type strain sequencing project: providing services to taxonomists for standard genome sequencing and annotation.</title>
        <authorList>
            <consortium name="The Broad Institute Genomics Platform"/>
            <consortium name="The Broad Institute Genome Sequencing Center for Infectious Disease"/>
            <person name="Wu L."/>
            <person name="Ma J."/>
        </authorList>
    </citation>
    <scope>NUCLEOTIDE SEQUENCE [LARGE SCALE GENOMIC DNA]</scope>
    <source>
        <strain evidence="3">JCM 11574</strain>
    </source>
</reference>
<sequence>MRTGTLLRTALVACAMSAVALAAPAHAAANRPTASAGPTVQACQIGGAYTDFRGTGINIRATPGGRIVGQANRGDCAHYYRTDSGPPVDCPDGTSTVAWQLVLDLRTRVPGYVSACYV</sequence>
<evidence type="ECO:0000313" key="3">
    <source>
        <dbReference type="Proteomes" id="UP001500893"/>
    </source>
</evidence>
<evidence type="ECO:0008006" key="4">
    <source>
        <dbReference type="Google" id="ProtNLM"/>
    </source>
</evidence>
<proteinExistence type="predicted"/>
<dbReference type="RefSeq" id="WP_345051914.1">
    <property type="nucleotide sequence ID" value="NZ_BAAAVM010000038.1"/>
</dbReference>
<gene>
    <name evidence="2" type="ORF">GCM10010521_32200</name>
</gene>
<protein>
    <recommendedName>
        <fullName evidence="4">Secreted protein</fullName>
    </recommendedName>
</protein>
<organism evidence="2 3">
    <name type="scientific">Streptomyces rameus</name>
    <dbReference type="NCBI Taxonomy" id="68261"/>
    <lineage>
        <taxon>Bacteria</taxon>
        <taxon>Bacillati</taxon>
        <taxon>Actinomycetota</taxon>
        <taxon>Actinomycetes</taxon>
        <taxon>Kitasatosporales</taxon>
        <taxon>Streptomycetaceae</taxon>
        <taxon>Streptomyces</taxon>
    </lineage>
</organism>
<accession>A0ABP6NBT5</accession>
<name>A0ABP6NBT5_9ACTN</name>
<dbReference type="Proteomes" id="UP001500893">
    <property type="component" value="Unassembled WGS sequence"/>
</dbReference>
<keyword evidence="3" id="KW-1185">Reference proteome</keyword>
<feature type="signal peptide" evidence="1">
    <location>
        <begin position="1"/>
        <end position="22"/>
    </location>
</feature>